<name>A0A0G0HYF0_9BACT</name>
<sequence>MPKLPQISGEKLVKIFIKEGWTLVSQKGSHIKLTKKREPIGKSTIIIPNHKVIKKGTLLRIIKDSGISTDKL</sequence>
<evidence type="ECO:0000313" key="9">
    <source>
        <dbReference type="Proteomes" id="UP000034492"/>
    </source>
</evidence>
<keyword evidence="5" id="KW-0378">Hydrolase</keyword>
<dbReference type="EMBL" id="LBSA01000018">
    <property type="protein sequence ID" value="KKQ08886.1"/>
    <property type="molecule type" value="Genomic_DNA"/>
</dbReference>
<keyword evidence="3" id="KW-0540">Nuclease</keyword>
<dbReference type="GO" id="GO:0003729">
    <property type="term" value="F:mRNA binding"/>
    <property type="evidence" value="ECO:0007669"/>
    <property type="project" value="InterPro"/>
</dbReference>
<evidence type="ECO:0000256" key="7">
    <source>
        <dbReference type="ARBA" id="ARBA00023016"/>
    </source>
</evidence>
<keyword evidence="6" id="KW-0694">RNA-binding</keyword>
<dbReference type="InterPro" id="IPR038570">
    <property type="entry name" value="HicA_sf"/>
</dbReference>
<keyword evidence="4" id="KW-0255">Endonuclease</keyword>
<dbReference type="Proteomes" id="UP000034492">
    <property type="component" value="Unassembled WGS sequence"/>
</dbReference>
<reference evidence="8 9" key="1">
    <citation type="journal article" date="2015" name="Nature">
        <title>rRNA introns, odd ribosomes, and small enigmatic genomes across a large radiation of phyla.</title>
        <authorList>
            <person name="Brown C.T."/>
            <person name="Hug L.A."/>
            <person name="Thomas B.C."/>
            <person name="Sharon I."/>
            <person name="Castelle C.J."/>
            <person name="Singh A."/>
            <person name="Wilkins M.J."/>
            <person name="Williams K.H."/>
            <person name="Banfield J.F."/>
        </authorList>
    </citation>
    <scope>NUCLEOTIDE SEQUENCE [LARGE SCALE GENOMIC DNA]</scope>
</reference>
<dbReference type="InterPro" id="IPR012933">
    <property type="entry name" value="HicA_mRNA_interferase"/>
</dbReference>
<dbReference type="GO" id="GO:0004519">
    <property type="term" value="F:endonuclease activity"/>
    <property type="evidence" value="ECO:0007669"/>
    <property type="project" value="UniProtKB-KW"/>
</dbReference>
<dbReference type="SUPFAM" id="SSF54786">
    <property type="entry name" value="YcfA/nrd intein domain"/>
    <property type="match status" value="1"/>
</dbReference>
<evidence type="ECO:0000256" key="3">
    <source>
        <dbReference type="ARBA" id="ARBA00022722"/>
    </source>
</evidence>
<protein>
    <recommendedName>
        <fullName evidence="10">YcfA family protein</fullName>
    </recommendedName>
</protein>
<gene>
    <name evidence="8" type="ORF">US19_C0018G0003</name>
</gene>
<comment type="similarity">
    <text evidence="1">Belongs to the HicA mRNA interferase family.</text>
</comment>
<evidence type="ECO:0000256" key="4">
    <source>
        <dbReference type="ARBA" id="ARBA00022759"/>
    </source>
</evidence>
<evidence type="ECO:0008006" key="10">
    <source>
        <dbReference type="Google" id="ProtNLM"/>
    </source>
</evidence>
<evidence type="ECO:0000256" key="5">
    <source>
        <dbReference type="ARBA" id="ARBA00022801"/>
    </source>
</evidence>
<accession>A0A0G0HYF0</accession>
<proteinExistence type="inferred from homology"/>
<comment type="caution">
    <text evidence="8">The sequence shown here is derived from an EMBL/GenBank/DDBJ whole genome shotgun (WGS) entry which is preliminary data.</text>
</comment>
<evidence type="ECO:0000256" key="2">
    <source>
        <dbReference type="ARBA" id="ARBA00022649"/>
    </source>
</evidence>
<keyword evidence="2" id="KW-1277">Toxin-antitoxin system</keyword>
<keyword evidence="7" id="KW-0346">Stress response</keyword>
<organism evidence="8 9">
    <name type="scientific">Candidatus Daviesbacteria bacterium GW2011_GWB1_36_5</name>
    <dbReference type="NCBI Taxonomy" id="1618426"/>
    <lineage>
        <taxon>Bacteria</taxon>
        <taxon>Candidatus Daviesiibacteriota</taxon>
    </lineage>
</organism>
<evidence type="ECO:0000256" key="6">
    <source>
        <dbReference type="ARBA" id="ARBA00022884"/>
    </source>
</evidence>
<dbReference type="GO" id="GO:0016787">
    <property type="term" value="F:hydrolase activity"/>
    <property type="evidence" value="ECO:0007669"/>
    <property type="project" value="UniProtKB-KW"/>
</dbReference>
<evidence type="ECO:0000313" key="8">
    <source>
        <dbReference type="EMBL" id="KKQ08886.1"/>
    </source>
</evidence>
<dbReference type="AlphaFoldDB" id="A0A0G0HYF0"/>
<dbReference type="Gene3D" id="3.30.920.30">
    <property type="entry name" value="Hypothetical protein"/>
    <property type="match status" value="1"/>
</dbReference>
<evidence type="ECO:0000256" key="1">
    <source>
        <dbReference type="ARBA" id="ARBA00006620"/>
    </source>
</evidence>
<dbReference type="Pfam" id="PF07927">
    <property type="entry name" value="HicA_toxin"/>
    <property type="match status" value="1"/>
</dbReference>